<gene>
    <name evidence="1" type="ORF">GCM10009576_002950</name>
</gene>
<evidence type="ECO:0000313" key="1">
    <source>
        <dbReference type="EMBL" id="GAA0967800.1"/>
    </source>
</evidence>
<sequence length="82" mass="8710">MLPIFISPVGPAVAVERVVPVAVSQSLLWKTKLLTSKLVGVVVLLSEPPAGAEERKGACGRGHQGGLLRDLHGFLRVESQNE</sequence>
<organism evidence="1 2">
    <name type="scientific">Streptomyces rhizosphaericus</name>
    <dbReference type="NCBI Taxonomy" id="114699"/>
    <lineage>
        <taxon>Bacteria</taxon>
        <taxon>Bacillati</taxon>
        <taxon>Actinomycetota</taxon>
        <taxon>Actinomycetes</taxon>
        <taxon>Kitasatosporales</taxon>
        <taxon>Streptomycetaceae</taxon>
        <taxon>Streptomyces</taxon>
        <taxon>Streptomyces violaceusniger group</taxon>
    </lineage>
</organism>
<accession>A0ABN1RYD0</accession>
<protein>
    <submittedName>
        <fullName evidence="1">Uncharacterized protein</fullName>
    </submittedName>
</protein>
<comment type="caution">
    <text evidence="1">The sequence shown here is derived from an EMBL/GenBank/DDBJ whole genome shotgun (WGS) entry which is preliminary data.</text>
</comment>
<name>A0ABN1RYD0_9ACTN</name>
<reference evidence="1 2" key="1">
    <citation type="journal article" date="2019" name="Int. J. Syst. Evol. Microbiol.">
        <title>The Global Catalogue of Microorganisms (GCM) 10K type strain sequencing project: providing services to taxonomists for standard genome sequencing and annotation.</title>
        <authorList>
            <consortium name="The Broad Institute Genomics Platform"/>
            <consortium name="The Broad Institute Genome Sequencing Center for Infectious Disease"/>
            <person name="Wu L."/>
            <person name="Ma J."/>
        </authorList>
    </citation>
    <scope>NUCLEOTIDE SEQUENCE [LARGE SCALE GENOMIC DNA]</scope>
    <source>
        <strain evidence="1 2">JCM 11445</strain>
    </source>
</reference>
<proteinExistence type="predicted"/>
<dbReference type="Proteomes" id="UP001500033">
    <property type="component" value="Unassembled WGS sequence"/>
</dbReference>
<dbReference type="EMBL" id="BAAAIE010000001">
    <property type="protein sequence ID" value="GAA0967800.1"/>
    <property type="molecule type" value="Genomic_DNA"/>
</dbReference>
<evidence type="ECO:0000313" key="2">
    <source>
        <dbReference type="Proteomes" id="UP001500033"/>
    </source>
</evidence>
<keyword evidence="2" id="KW-1185">Reference proteome</keyword>